<keyword evidence="2" id="KW-0812">Transmembrane</keyword>
<gene>
    <name evidence="3" type="ORF">CVIRNUC_007948</name>
</gene>
<sequence>MRNNSQLQERSALGRLLNATIVVCGACYILYVAVYLGLDLREIVAKPSQEPVKVKLYIRSKGSQWEGQPLQLHSAGHSSVPPLDASSETPYSERDEEFSNTIAEPVPGLGAGESAAETARAGLGETSPLSAERSEGSERDFERPEDPASGVQDMDSLSGLSMPDDDDEAPDGDVATHLAPLAADSLEDLLRSDSRDRRSSEGPHGEALGRTAETEEAADVLMAERTEEGVASLEAAADNGEGMQLSDSSRSGQRLGGEEAAESDSGSLEEEREDAGLRLPASEYATGKDAESYDSPLPAALEGAAEMDGKDEDMPRSISDRRAELQAEELSTSVSAAADVADIWSEEDMLPLSAAAGMGGIDDEEVEDDSFVNF</sequence>
<accession>A0AAV1IFI4</accession>
<name>A0AAV1IFI4_9CHLO</name>
<feature type="transmembrane region" description="Helical" evidence="2">
    <location>
        <begin position="12"/>
        <end position="38"/>
    </location>
</feature>
<dbReference type="AlphaFoldDB" id="A0AAV1IFI4"/>
<dbReference type="Proteomes" id="UP001314263">
    <property type="component" value="Unassembled WGS sequence"/>
</dbReference>
<reference evidence="3 4" key="1">
    <citation type="submission" date="2023-10" db="EMBL/GenBank/DDBJ databases">
        <authorList>
            <person name="Maclean D."/>
            <person name="Macfadyen A."/>
        </authorList>
    </citation>
    <scope>NUCLEOTIDE SEQUENCE [LARGE SCALE GENOMIC DNA]</scope>
</reference>
<evidence type="ECO:0008006" key="5">
    <source>
        <dbReference type="Google" id="ProtNLM"/>
    </source>
</evidence>
<feature type="compositionally biased region" description="Basic and acidic residues" evidence="1">
    <location>
        <begin position="188"/>
        <end position="204"/>
    </location>
</feature>
<evidence type="ECO:0000256" key="2">
    <source>
        <dbReference type="SAM" id="Phobius"/>
    </source>
</evidence>
<keyword evidence="4" id="KW-1185">Reference proteome</keyword>
<organism evidence="3 4">
    <name type="scientific">Coccomyxa viridis</name>
    <dbReference type="NCBI Taxonomy" id="1274662"/>
    <lineage>
        <taxon>Eukaryota</taxon>
        <taxon>Viridiplantae</taxon>
        <taxon>Chlorophyta</taxon>
        <taxon>core chlorophytes</taxon>
        <taxon>Trebouxiophyceae</taxon>
        <taxon>Trebouxiophyceae incertae sedis</taxon>
        <taxon>Coccomyxaceae</taxon>
        <taxon>Coccomyxa</taxon>
    </lineage>
</organism>
<evidence type="ECO:0000313" key="4">
    <source>
        <dbReference type="Proteomes" id="UP001314263"/>
    </source>
</evidence>
<evidence type="ECO:0000256" key="1">
    <source>
        <dbReference type="SAM" id="MobiDB-lite"/>
    </source>
</evidence>
<proteinExistence type="predicted"/>
<keyword evidence="2" id="KW-1133">Transmembrane helix</keyword>
<comment type="caution">
    <text evidence="3">The sequence shown here is derived from an EMBL/GenBank/DDBJ whole genome shotgun (WGS) entry which is preliminary data.</text>
</comment>
<evidence type="ECO:0000313" key="3">
    <source>
        <dbReference type="EMBL" id="CAK0784744.1"/>
    </source>
</evidence>
<feature type="compositionally biased region" description="Acidic residues" evidence="1">
    <location>
        <begin position="259"/>
        <end position="273"/>
    </location>
</feature>
<protein>
    <recommendedName>
        <fullName evidence="5">Transmembrane protein</fullName>
    </recommendedName>
</protein>
<keyword evidence="2" id="KW-0472">Membrane</keyword>
<feature type="region of interest" description="Disordered" evidence="1">
    <location>
        <begin position="71"/>
        <end position="317"/>
    </location>
</feature>
<feature type="compositionally biased region" description="Basic and acidic residues" evidence="1">
    <location>
        <begin position="132"/>
        <end position="146"/>
    </location>
</feature>
<dbReference type="EMBL" id="CAUYUE010000011">
    <property type="protein sequence ID" value="CAK0784744.1"/>
    <property type="molecule type" value="Genomic_DNA"/>
</dbReference>